<feature type="domain" description="Fibrobacter succinogenes major paralogous" evidence="1">
    <location>
        <begin position="242"/>
        <end position="424"/>
    </location>
</feature>
<evidence type="ECO:0000259" key="1">
    <source>
        <dbReference type="Pfam" id="PF09603"/>
    </source>
</evidence>
<reference evidence="2 3" key="1">
    <citation type="submission" date="2017-05" db="EMBL/GenBank/DDBJ databases">
        <authorList>
            <person name="Varghese N."/>
            <person name="Submissions S."/>
        </authorList>
    </citation>
    <scope>NUCLEOTIDE SEQUENCE [LARGE SCALE GENOMIC DNA]</scope>
    <source>
        <strain evidence="2 3">DSM 29371</strain>
    </source>
</reference>
<proteinExistence type="predicted"/>
<evidence type="ECO:0000313" key="3">
    <source>
        <dbReference type="Proteomes" id="UP000316916"/>
    </source>
</evidence>
<organism evidence="2 3">
    <name type="scientific">Chryseobacterium rhizoplanae</name>
    <dbReference type="NCBI Taxonomy" id="1609531"/>
    <lineage>
        <taxon>Bacteria</taxon>
        <taxon>Pseudomonadati</taxon>
        <taxon>Bacteroidota</taxon>
        <taxon>Flavobacteriia</taxon>
        <taxon>Flavobacteriales</taxon>
        <taxon>Weeksellaceae</taxon>
        <taxon>Chryseobacterium group</taxon>
        <taxon>Chryseobacterium</taxon>
    </lineage>
</organism>
<keyword evidence="3" id="KW-1185">Reference proteome</keyword>
<protein>
    <submittedName>
        <fullName evidence="2">Major paralogous domain-containing protein</fullName>
    </submittedName>
</protein>
<accession>A0A521DN88</accession>
<dbReference type="Pfam" id="PF09603">
    <property type="entry name" value="Fib_succ_major"/>
    <property type="match status" value="1"/>
</dbReference>
<sequence>MRKLYLLPIICFGTLSFGQVGVNNVVPKSTLDVQSKTIDGSRSEGFLLPRVTGNALHDAEAAGVYGADQDVTLVYVTQEPDPDNRIGQTEGMDSPGFYYFNAGSNRWVKMLASGINTAAITQLVCSSSSDIGILQSGVAAAGVNTVIPYNGGNGGVYSAISIPSIGVTGLTAVLPSGTLNHGSGSLNFTIIGTPSGVGTAVFTLDIGGETCGFSRNVQAGGSFTDVVDVIVNGQTRQMMTRNLGADPTKDPNTPVQAIFGNFYQWGKLNPVATAYTAAGSIPGWYTSHAPNRSWNSGTEAVPIKTAKDPCPSGFRIPTRNEWVGFNNASTNSNIGTWATGTTDGATNFTAAKVFVNNGNTLTFPIVGQRNYYAGGLINRSFAAGYWSSTENGSGQGFSMTLISSAVNPSNINTTRSNGFALRCISQ</sequence>
<evidence type="ECO:0000313" key="2">
    <source>
        <dbReference type="EMBL" id="SMO72531.1"/>
    </source>
</evidence>
<dbReference type="InterPro" id="IPR011871">
    <property type="entry name" value="Fib_succ_major"/>
</dbReference>
<dbReference type="AlphaFoldDB" id="A0A521DN88"/>
<name>A0A521DN88_9FLAO</name>
<dbReference type="EMBL" id="FXTC01000005">
    <property type="protein sequence ID" value="SMO72531.1"/>
    <property type="molecule type" value="Genomic_DNA"/>
</dbReference>
<gene>
    <name evidence="2" type="ORF">SAMN06265171_105234</name>
</gene>
<dbReference type="Proteomes" id="UP000316916">
    <property type="component" value="Unassembled WGS sequence"/>
</dbReference>